<reference evidence="2" key="1">
    <citation type="submission" date="2020-10" db="EMBL/GenBank/DDBJ databases">
        <authorList>
            <person name="Gilroy R."/>
        </authorList>
    </citation>
    <scope>NUCLEOTIDE SEQUENCE</scope>
    <source>
        <strain evidence="2">ChiSjej1B19-7085</strain>
    </source>
</reference>
<dbReference type="EMBL" id="DVHF01000019">
    <property type="protein sequence ID" value="HIR56327.1"/>
    <property type="molecule type" value="Genomic_DNA"/>
</dbReference>
<feature type="transmembrane region" description="Helical" evidence="1">
    <location>
        <begin position="51"/>
        <end position="72"/>
    </location>
</feature>
<keyword evidence="1" id="KW-0472">Membrane</keyword>
<reference evidence="2" key="2">
    <citation type="journal article" date="2021" name="PeerJ">
        <title>Extensive microbial diversity within the chicken gut microbiome revealed by metagenomics and culture.</title>
        <authorList>
            <person name="Gilroy R."/>
            <person name="Ravi A."/>
            <person name="Getino M."/>
            <person name="Pursley I."/>
            <person name="Horton D.L."/>
            <person name="Alikhan N.F."/>
            <person name="Baker D."/>
            <person name="Gharbi K."/>
            <person name="Hall N."/>
            <person name="Watson M."/>
            <person name="Adriaenssens E.M."/>
            <person name="Foster-Nyarko E."/>
            <person name="Jarju S."/>
            <person name="Secka A."/>
            <person name="Antonio M."/>
            <person name="Oren A."/>
            <person name="Chaudhuri R.R."/>
            <person name="La Ragione R."/>
            <person name="Hildebrand F."/>
            <person name="Pallen M.J."/>
        </authorList>
    </citation>
    <scope>NUCLEOTIDE SEQUENCE</scope>
    <source>
        <strain evidence="2">ChiSjej1B19-7085</strain>
    </source>
</reference>
<gene>
    <name evidence="2" type="ORF">IAA54_01535</name>
</gene>
<dbReference type="AlphaFoldDB" id="A0A9D1DP44"/>
<name>A0A9D1DP44_9FIRM</name>
<evidence type="ECO:0000256" key="1">
    <source>
        <dbReference type="SAM" id="Phobius"/>
    </source>
</evidence>
<sequence length="76" mass="8207">MKRVLIGGFLSLLGSIWALAVIFLAGNNLVSGWTTPPGRFLTTVSELDLTFIFAASVILTIAGIVIMVIELFRKDP</sequence>
<evidence type="ECO:0000313" key="2">
    <source>
        <dbReference type="EMBL" id="HIR56327.1"/>
    </source>
</evidence>
<organism evidence="2 3">
    <name type="scientific">Candidatus Gallacutalibacter pullicola</name>
    <dbReference type="NCBI Taxonomy" id="2840830"/>
    <lineage>
        <taxon>Bacteria</taxon>
        <taxon>Bacillati</taxon>
        <taxon>Bacillota</taxon>
        <taxon>Clostridia</taxon>
        <taxon>Eubacteriales</taxon>
        <taxon>Candidatus Gallacutalibacter</taxon>
    </lineage>
</organism>
<keyword evidence="1" id="KW-0812">Transmembrane</keyword>
<evidence type="ECO:0000313" key="3">
    <source>
        <dbReference type="Proteomes" id="UP000886785"/>
    </source>
</evidence>
<keyword evidence="1" id="KW-1133">Transmembrane helix</keyword>
<proteinExistence type="predicted"/>
<accession>A0A9D1DP44</accession>
<dbReference type="Proteomes" id="UP000886785">
    <property type="component" value="Unassembled WGS sequence"/>
</dbReference>
<protein>
    <submittedName>
        <fullName evidence="2">Uncharacterized protein</fullName>
    </submittedName>
</protein>
<comment type="caution">
    <text evidence="2">The sequence shown here is derived from an EMBL/GenBank/DDBJ whole genome shotgun (WGS) entry which is preliminary data.</text>
</comment>